<evidence type="ECO:0000256" key="5">
    <source>
        <dbReference type="ARBA" id="ARBA00023143"/>
    </source>
</evidence>
<dbReference type="PRINTS" id="PR01008">
    <property type="entry name" value="FLGLRINGFLGH"/>
</dbReference>
<evidence type="ECO:0000256" key="6">
    <source>
        <dbReference type="ARBA" id="ARBA00023237"/>
    </source>
</evidence>
<dbReference type="EMBL" id="JACIIV010000005">
    <property type="protein sequence ID" value="MBB6226692.1"/>
    <property type="molecule type" value="Genomic_DNA"/>
</dbReference>
<keyword evidence="10" id="KW-1185">Reference proteome</keyword>
<feature type="chain" id="PRO_5032419897" description="Flagellar L-ring protein" evidence="8">
    <location>
        <begin position="25"/>
        <end position="234"/>
    </location>
</feature>
<dbReference type="Pfam" id="PF02107">
    <property type="entry name" value="FlgH"/>
    <property type="match status" value="1"/>
</dbReference>
<feature type="signal peptide" evidence="8">
    <location>
        <begin position="1"/>
        <end position="24"/>
    </location>
</feature>
<dbReference type="GO" id="GO:0003774">
    <property type="term" value="F:cytoskeletal motor activity"/>
    <property type="evidence" value="ECO:0007669"/>
    <property type="project" value="InterPro"/>
</dbReference>
<evidence type="ECO:0000313" key="9">
    <source>
        <dbReference type="EMBL" id="MBB6226692.1"/>
    </source>
</evidence>
<organism evidence="9 10">
    <name type="scientific">Polymorphobacter multimanifer</name>
    <dbReference type="NCBI Taxonomy" id="1070431"/>
    <lineage>
        <taxon>Bacteria</taxon>
        <taxon>Pseudomonadati</taxon>
        <taxon>Pseudomonadota</taxon>
        <taxon>Alphaproteobacteria</taxon>
        <taxon>Sphingomonadales</taxon>
        <taxon>Sphingosinicellaceae</taxon>
        <taxon>Polymorphobacter</taxon>
    </lineage>
</organism>
<evidence type="ECO:0000256" key="8">
    <source>
        <dbReference type="SAM" id="SignalP"/>
    </source>
</evidence>
<dbReference type="Proteomes" id="UP000538147">
    <property type="component" value="Unassembled WGS sequence"/>
</dbReference>
<evidence type="ECO:0000256" key="2">
    <source>
        <dbReference type="ARBA" id="ARBA00006929"/>
    </source>
</evidence>
<dbReference type="PANTHER" id="PTHR34933:SF1">
    <property type="entry name" value="FLAGELLAR L-RING PROTEIN"/>
    <property type="match status" value="1"/>
</dbReference>
<dbReference type="PANTHER" id="PTHR34933">
    <property type="entry name" value="FLAGELLAR L-RING PROTEIN"/>
    <property type="match status" value="1"/>
</dbReference>
<dbReference type="RefSeq" id="WP_184195881.1">
    <property type="nucleotide sequence ID" value="NZ_BMOX01000046.1"/>
</dbReference>
<keyword evidence="9" id="KW-0282">Flagellum</keyword>
<keyword evidence="5 7" id="KW-0975">Bacterial flagellum</keyword>
<dbReference type="GO" id="GO:0071973">
    <property type="term" value="P:bacterial-type flagellum-dependent cell motility"/>
    <property type="evidence" value="ECO:0007669"/>
    <property type="project" value="InterPro"/>
</dbReference>
<evidence type="ECO:0000256" key="7">
    <source>
        <dbReference type="HAMAP-Rule" id="MF_00415"/>
    </source>
</evidence>
<keyword evidence="9" id="KW-0969">Cilium</keyword>
<keyword evidence="6 7" id="KW-0998">Cell outer membrane</keyword>
<dbReference type="GO" id="GO:0009427">
    <property type="term" value="C:bacterial-type flagellum basal body, distal rod, L ring"/>
    <property type="evidence" value="ECO:0007669"/>
    <property type="project" value="InterPro"/>
</dbReference>
<protein>
    <recommendedName>
        <fullName evidence="7">Flagellar L-ring protein</fullName>
    </recommendedName>
    <alternativeName>
        <fullName evidence="7">Basal body L-ring protein</fullName>
    </alternativeName>
</protein>
<proteinExistence type="inferred from homology"/>
<sequence>MSPKTVKLRTVSLLALVALLPACSDEGFGRARGIAATLPLPAPPLTPDPPALTAPGGFTGSLYHPSRYVGLASDRRAGRVGDLVTIRLIERTQARKSSSADSARSSDNALNLPAIPPLTLIPEAATRGGSTQNFTGSGSAAQDNQLIGELTVTVAEVLPGGVLRVAGEKRLTLNRGEEQIQLTGLIRIADLGFDNSIPSTRVADARIRYAGTGQIADQGKQGWLARFFAKVSPL</sequence>
<evidence type="ECO:0000256" key="4">
    <source>
        <dbReference type="ARBA" id="ARBA00023136"/>
    </source>
</evidence>
<comment type="subcellular location">
    <subcellularLocation>
        <location evidence="7">Cell outer membrane</location>
    </subcellularLocation>
    <subcellularLocation>
        <location evidence="7">Bacterial flagellum basal body</location>
    </subcellularLocation>
</comment>
<name>A0A841LC21_9SPHN</name>
<keyword evidence="9" id="KW-0966">Cell projection</keyword>
<comment type="similarity">
    <text evidence="2 7">Belongs to the FlgH family.</text>
</comment>
<comment type="caution">
    <text evidence="9">The sequence shown here is derived from an EMBL/GenBank/DDBJ whole genome shotgun (WGS) entry which is preliminary data.</text>
</comment>
<accession>A0A841LC21</accession>
<comment type="function">
    <text evidence="1 7">Assembles around the rod to form the L-ring and probably protects the motor/basal body from shearing forces during rotation.</text>
</comment>
<reference evidence="9 10" key="1">
    <citation type="submission" date="2020-08" db="EMBL/GenBank/DDBJ databases">
        <title>Genomic Encyclopedia of Type Strains, Phase IV (KMG-IV): sequencing the most valuable type-strain genomes for metagenomic binning, comparative biology and taxonomic classification.</title>
        <authorList>
            <person name="Goeker M."/>
        </authorList>
    </citation>
    <scope>NUCLEOTIDE SEQUENCE [LARGE SCALE GENOMIC DNA]</scope>
    <source>
        <strain evidence="9 10">DSM 102189</strain>
    </source>
</reference>
<dbReference type="GO" id="GO:0009279">
    <property type="term" value="C:cell outer membrane"/>
    <property type="evidence" value="ECO:0007669"/>
    <property type="project" value="UniProtKB-SubCell"/>
</dbReference>
<keyword evidence="4 7" id="KW-0472">Membrane</keyword>
<evidence type="ECO:0000256" key="3">
    <source>
        <dbReference type="ARBA" id="ARBA00022729"/>
    </source>
</evidence>
<evidence type="ECO:0000313" key="10">
    <source>
        <dbReference type="Proteomes" id="UP000538147"/>
    </source>
</evidence>
<dbReference type="HAMAP" id="MF_00415">
    <property type="entry name" value="FlgH"/>
    <property type="match status" value="1"/>
</dbReference>
<dbReference type="AlphaFoldDB" id="A0A841LC21"/>
<gene>
    <name evidence="7" type="primary">flgH</name>
    <name evidence="9" type="ORF">FHS79_000850</name>
</gene>
<comment type="subunit">
    <text evidence="7">The basal body constitutes a major portion of the flagellar organelle and consists of four rings (L,P,S, and M) mounted on a central rod.</text>
</comment>
<keyword evidence="3 8" id="KW-0732">Signal</keyword>
<evidence type="ECO:0000256" key="1">
    <source>
        <dbReference type="ARBA" id="ARBA00002591"/>
    </source>
</evidence>
<dbReference type="InterPro" id="IPR000527">
    <property type="entry name" value="Flag_Lring"/>
</dbReference>